<dbReference type="FunFam" id="3.30.160.60:FF:002349">
    <property type="entry name" value="Zinc finger and BTB domain-containing 40"/>
    <property type="match status" value="1"/>
</dbReference>
<dbReference type="GO" id="GO:0000981">
    <property type="term" value="F:DNA-binding transcription factor activity, RNA polymerase II-specific"/>
    <property type="evidence" value="ECO:0007669"/>
    <property type="project" value="TreeGrafter"/>
</dbReference>
<name>A0AAV4VQ89_9ARAC</name>
<dbReference type="GO" id="GO:0008270">
    <property type="term" value="F:zinc ion binding"/>
    <property type="evidence" value="ECO:0007669"/>
    <property type="project" value="UniProtKB-KW"/>
</dbReference>
<evidence type="ECO:0000313" key="9">
    <source>
        <dbReference type="EMBL" id="GIY72562.1"/>
    </source>
</evidence>
<dbReference type="InterPro" id="IPR013087">
    <property type="entry name" value="Znf_C2H2_type"/>
</dbReference>
<evidence type="ECO:0000256" key="1">
    <source>
        <dbReference type="ARBA" id="ARBA00004123"/>
    </source>
</evidence>
<evidence type="ECO:0000256" key="6">
    <source>
        <dbReference type="ARBA" id="ARBA00023242"/>
    </source>
</evidence>
<dbReference type="SMART" id="SM00355">
    <property type="entry name" value="ZnF_C2H2"/>
    <property type="match status" value="3"/>
</dbReference>
<evidence type="ECO:0000259" key="8">
    <source>
        <dbReference type="PROSITE" id="PS50157"/>
    </source>
</evidence>
<dbReference type="Proteomes" id="UP001054837">
    <property type="component" value="Unassembled WGS sequence"/>
</dbReference>
<feature type="domain" description="C2H2-type" evidence="8">
    <location>
        <begin position="89"/>
        <end position="116"/>
    </location>
</feature>
<keyword evidence="3" id="KW-0677">Repeat</keyword>
<dbReference type="EMBL" id="BPLQ01013501">
    <property type="protein sequence ID" value="GIY72562.1"/>
    <property type="molecule type" value="Genomic_DNA"/>
</dbReference>
<comment type="caution">
    <text evidence="9">The sequence shown here is derived from an EMBL/GenBank/DDBJ whole genome shotgun (WGS) entry which is preliminary data.</text>
</comment>
<gene>
    <name evidence="9" type="ORF">CDAR_174811</name>
</gene>
<reference evidence="9 10" key="1">
    <citation type="submission" date="2021-06" db="EMBL/GenBank/DDBJ databases">
        <title>Caerostris darwini draft genome.</title>
        <authorList>
            <person name="Kono N."/>
            <person name="Arakawa K."/>
        </authorList>
    </citation>
    <scope>NUCLEOTIDE SEQUENCE [LARGE SCALE GENOMIC DNA]</scope>
</reference>
<dbReference type="InterPro" id="IPR036236">
    <property type="entry name" value="Znf_C2H2_sf"/>
</dbReference>
<dbReference type="PANTHER" id="PTHR24394:SF29">
    <property type="entry name" value="MYONEURIN"/>
    <property type="match status" value="1"/>
</dbReference>
<accession>A0AAV4VQ89</accession>
<dbReference type="GO" id="GO:0005634">
    <property type="term" value="C:nucleus"/>
    <property type="evidence" value="ECO:0007669"/>
    <property type="project" value="UniProtKB-SubCell"/>
</dbReference>
<dbReference type="SUPFAM" id="SSF57667">
    <property type="entry name" value="beta-beta-alpha zinc fingers"/>
    <property type="match status" value="2"/>
</dbReference>
<evidence type="ECO:0000256" key="4">
    <source>
        <dbReference type="ARBA" id="ARBA00022771"/>
    </source>
</evidence>
<dbReference type="FunFam" id="3.30.160.60:FF:000478">
    <property type="entry name" value="Zinc finger protein 133"/>
    <property type="match status" value="1"/>
</dbReference>
<dbReference type="PROSITE" id="PS00028">
    <property type="entry name" value="ZINC_FINGER_C2H2_1"/>
    <property type="match status" value="2"/>
</dbReference>
<keyword evidence="6" id="KW-0539">Nucleus</keyword>
<dbReference type="Gene3D" id="3.30.160.60">
    <property type="entry name" value="Classic Zinc Finger"/>
    <property type="match status" value="3"/>
</dbReference>
<evidence type="ECO:0000313" key="10">
    <source>
        <dbReference type="Proteomes" id="UP001054837"/>
    </source>
</evidence>
<sequence length="148" mass="17417">MHRDYLSDITKYLQYLSVQTFQDHNKSFEAPETAFRIEIISSFDETSMCSLKYQKSGSETYHCTYCTYTTSYKGNLKTHMVTHVNNRPFVCNVCHKSFNHKVALKTHFRLHSGERPYKCDICGRAFIQRGALNYHEKTHLKAEFKKLD</sequence>
<feature type="domain" description="C2H2-type" evidence="8">
    <location>
        <begin position="61"/>
        <end position="88"/>
    </location>
</feature>
<keyword evidence="5" id="KW-0862">Zinc</keyword>
<dbReference type="PROSITE" id="PS50157">
    <property type="entry name" value="ZINC_FINGER_C2H2_2"/>
    <property type="match status" value="3"/>
</dbReference>
<keyword evidence="10" id="KW-1185">Reference proteome</keyword>
<dbReference type="PANTHER" id="PTHR24394">
    <property type="entry name" value="ZINC FINGER PROTEIN"/>
    <property type="match status" value="1"/>
</dbReference>
<proteinExistence type="predicted"/>
<evidence type="ECO:0000256" key="3">
    <source>
        <dbReference type="ARBA" id="ARBA00022737"/>
    </source>
</evidence>
<feature type="domain" description="C2H2-type" evidence="8">
    <location>
        <begin position="117"/>
        <end position="144"/>
    </location>
</feature>
<dbReference type="AlphaFoldDB" id="A0AAV4VQ89"/>
<keyword evidence="2" id="KW-0479">Metal-binding</keyword>
<keyword evidence="4 7" id="KW-0863">Zinc-finger</keyword>
<evidence type="ECO:0000256" key="2">
    <source>
        <dbReference type="ARBA" id="ARBA00022723"/>
    </source>
</evidence>
<evidence type="ECO:0000256" key="5">
    <source>
        <dbReference type="ARBA" id="ARBA00022833"/>
    </source>
</evidence>
<organism evidence="9 10">
    <name type="scientific">Caerostris darwini</name>
    <dbReference type="NCBI Taxonomy" id="1538125"/>
    <lineage>
        <taxon>Eukaryota</taxon>
        <taxon>Metazoa</taxon>
        <taxon>Ecdysozoa</taxon>
        <taxon>Arthropoda</taxon>
        <taxon>Chelicerata</taxon>
        <taxon>Arachnida</taxon>
        <taxon>Araneae</taxon>
        <taxon>Araneomorphae</taxon>
        <taxon>Entelegynae</taxon>
        <taxon>Araneoidea</taxon>
        <taxon>Araneidae</taxon>
        <taxon>Caerostris</taxon>
    </lineage>
</organism>
<evidence type="ECO:0000256" key="7">
    <source>
        <dbReference type="PROSITE-ProRule" id="PRU00042"/>
    </source>
</evidence>
<comment type="subcellular location">
    <subcellularLocation>
        <location evidence="1">Nucleus</location>
    </subcellularLocation>
</comment>
<dbReference type="Pfam" id="PF00096">
    <property type="entry name" value="zf-C2H2"/>
    <property type="match status" value="3"/>
</dbReference>
<protein>
    <recommendedName>
        <fullName evidence="8">C2H2-type domain-containing protein</fullName>
    </recommendedName>
</protein>